<proteinExistence type="predicted"/>
<dbReference type="STRING" id="1123272.SAMN02745824_0864"/>
<dbReference type="SMART" id="SM00342">
    <property type="entry name" value="HTH_ARAC"/>
    <property type="match status" value="1"/>
</dbReference>
<dbReference type="PROSITE" id="PS01124">
    <property type="entry name" value="HTH_ARAC_FAMILY_2"/>
    <property type="match status" value="1"/>
</dbReference>
<evidence type="ECO:0000256" key="4">
    <source>
        <dbReference type="SAM" id="Phobius"/>
    </source>
</evidence>
<feature type="transmembrane region" description="Helical" evidence="4">
    <location>
        <begin position="20"/>
        <end position="39"/>
    </location>
</feature>
<dbReference type="PANTHER" id="PTHR43280">
    <property type="entry name" value="ARAC-FAMILY TRANSCRIPTIONAL REGULATOR"/>
    <property type="match status" value="1"/>
</dbReference>
<evidence type="ECO:0000256" key="1">
    <source>
        <dbReference type="ARBA" id="ARBA00023015"/>
    </source>
</evidence>
<dbReference type="InterPro" id="IPR020449">
    <property type="entry name" value="Tscrpt_reg_AraC-type_HTH"/>
</dbReference>
<keyword evidence="2 6" id="KW-0238">DNA-binding</keyword>
<dbReference type="InterPro" id="IPR018060">
    <property type="entry name" value="HTH_AraC"/>
</dbReference>
<dbReference type="PANTHER" id="PTHR43280:SF29">
    <property type="entry name" value="ARAC-FAMILY TRANSCRIPTIONAL REGULATOR"/>
    <property type="match status" value="1"/>
</dbReference>
<feature type="transmembrane region" description="Helical" evidence="4">
    <location>
        <begin position="46"/>
        <end position="67"/>
    </location>
</feature>
<evidence type="ECO:0000259" key="5">
    <source>
        <dbReference type="PROSITE" id="PS01124"/>
    </source>
</evidence>
<feature type="transmembrane region" description="Helical" evidence="4">
    <location>
        <begin position="102"/>
        <end position="121"/>
    </location>
</feature>
<feature type="transmembrane region" description="Helical" evidence="4">
    <location>
        <begin position="73"/>
        <end position="90"/>
    </location>
</feature>
<feature type="transmembrane region" description="Helical" evidence="4">
    <location>
        <begin position="127"/>
        <end position="150"/>
    </location>
</feature>
<dbReference type="AlphaFoldDB" id="A0A1N6CSC0"/>
<dbReference type="Pfam" id="PF12833">
    <property type="entry name" value="HTH_18"/>
    <property type="match status" value="1"/>
</dbReference>
<evidence type="ECO:0000313" key="7">
    <source>
        <dbReference type="Proteomes" id="UP000185192"/>
    </source>
</evidence>
<dbReference type="GO" id="GO:0043565">
    <property type="term" value="F:sequence-specific DNA binding"/>
    <property type="evidence" value="ECO:0007669"/>
    <property type="project" value="InterPro"/>
</dbReference>
<dbReference type="Gene3D" id="1.10.10.60">
    <property type="entry name" value="Homeodomain-like"/>
    <property type="match status" value="1"/>
</dbReference>
<keyword evidence="7" id="KW-1185">Reference proteome</keyword>
<feature type="transmembrane region" description="Helical" evidence="4">
    <location>
        <begin position="203"/>
        <end position="225"/>
    </location>
</feature>
<gene>
    <name evidence="6" type="ORF">SAMN02745824_0864</name>
</gene>
<feature type="transmembrane region" description="Helical" evidence="4">
    <location>
        <begin position="162"/>
        <end position="183"/>
    </location>
</feature>
<evidence type="ECO:0000256" key="3">
    <source>
        <dbReference type="ARBA" id="ARBA00023163"/>
    </source>
</evidence>
<keyword evidence="4" id="KW-0472">Membrane</keyword>
<reference evidence="7" key="1">
    <citation type="submission" date="2016-11" db="EMBL/GenBank/DDBJ databases">
        <authorList>
            <person name="Varghese N."/>
            <person name="Submissions S."/>
        </authorList>
    </citation>
    <scope>NUCLEOTIDE SEQUENCE [LARGE SCALE GENOMIC DNA]</scope>
    <source>
        <strain evidence="7">DSM 22363</strain>
    </source>
</reference>
<evidence type="ECO:0000313" key="6">
    <source>
        <dbReference type="EMBL" id="SIN61346.1"/>
    </source>
</evidence>
<dbReference type="PROSITE" id="PS00041">
    <property type="entry name" value="HTH_ARAC_FAMILY_1"/>
    <property type="match status" value="1"/>
</dbReference>
<organism evidence="6 7">
    <name type="scientific">Parasphingorhabdus marina DSM 22363</name>
    <dbReference type="NCBI Taxonomy" id="1123272"/>
    <lineage>
        <taxon>Bacteria</taxon>
        <taxon>Pseudomonadati</taxon>
        <taxon>Pseudomonadota</taxon>
        <taxon>Alphaproteobacteria</taxon>
        <taxon>Sphingomonadales</taxon>
        <taxon>Sphingomonadaceae</taxon>
        <taxon>Parasphingorhabdus</taxon>
    </lineage>
</organism>
<dbReference type="Proteomes" id="UP000185192">
    <property type="component" value="Unassembled WGS sequence"/>
</dbReference>
<dbReference type="GO" id="GO:0003700">
    <property type="term" value="F:DNA-binding transcription factor activity"/>
    <property type="evidence" value="ECO:0007669"/>
    <property type="project" value="InterPro"/>
</dbReference>
<dbReference type="SUPFAM" id="SSF46689">
    <property type="entry name" value="Homeodomain-like"/>
    <property type="match status" value="1"/>
</dbReference>
<dbReference type="InterPro" id="IPR018062">
    <property type="entry name" value="HTH_AraC-typ_CS"/>
</dbReference>
<keyword evidence="4" id="KW-1133">Transmembrane helix</keyword>
<name>A0A1N6CSC0_9SPHN</name>
<accession>A0A1N6CSC0</accession>
<keyword evidence="1" id="KW-0805">Transcription regulation</keyword>
<keyword evidence="4" id="KW-0812">Transmembrane</keyword>
<protein>
    <submittedName>
        <fullName evidence="6">AraC-type DNA-binding protein</fullName>
    </submittedName>
</protein>
<feature type="domain" description="HTH araC/xylS-type" evidence="5">
    <location>
        <begin position="249"/>
        <end position="353"/>
    </location>
</feature>
<dbReference type="EMBL" id="FSQW01000001">
    <property type="protein sequence ID" value="SIN61346.1"/>
    <property type="molecule type" value="Genomic_DNA"/>
</dbReference>
<dbReference type="InterPro" id="IPR009057">
    <property type="entry name" value="Homeodomain-like_sf"/>
</dbReference>
<keyword evidence="3" id="KW-0804">Transcription</keyword>
<evidence type="ECO:0000256" key="2">
    <source>
        <dbReference type="ARBA" id="ARBA00023125"/>
    </source>
</evidence>
<sequence length="365" mass="40712">MRVNSNEVLDSSMSQQIIGLLNPLLAVTFSLTFFAFWLVQKDKRYILAFAGAYLAFGAGIFVSNVAIGAESSWHVFGTHLFYSISALLLFRGVSERAGHQSGTLLALVILAGITPVLIWIHSVSGLANLRIIVANASYAAIVLLAAGNLWHNRNSHRLDYWLFILFILMAIQFVVRPAAVLAVEGELLNSEYRGSVYYSVLNLVLSFITLMMAITLFAVCGLDYVRAQAGKVSKRPSGSDPVSHDEKIRQLREVMETGLFREHDLTLNQLCQKTGIHEYQLRALINQEMGYRNFREFLNSYRLREVQAHLSRPEFETVPITTIALDAGFNSIPSFNRVFKAEFGVSPSEYRAENQQPGAARQVSG</sequence>
<dbReference type="PRINTS" id="PR00032">
    <property type="entry name" value="HTHARAC"/>
</dbReference>